<evidence type="ECO:0000256" key="3">
    <source>
        <dbReference type="ARBA" id="ARBA00022448"/>
    </source>
</evidence>
<proteinExistence type="inferred from homology"/>
<evidence type="ECO:0000313" key="16">
    <source>
        <dbReference type="WBParaSite" id="nRc.2.0.1.t45105-RA"/>
    </source>
</evidence>
<evidence type="ECO:0000256" key="13">
    <source>
        <dbReference type="RuleBase" id="RU000679"/>
    </source>
</evidence>
<comment type="similarity">
    <text evidence="2 13">Belongs to the amiloride-sensitive sodium channel (TC 1.A.6) family.</text>
</comment>
<keyword evidence="9 14" id="KW-0472">Membrane</keyword>
<evidence type="ECO:0000256" key="6">
    <source>
        <dbReference type="ARBA" id="ARBA00022989"/>
    </source>
</evidence>
<sequence>MKGYCRILHDFSQETSAHGVPRIGRAHTKKVTCFWLLICSVCMVMFLTQTYSIFSRYFKYEKTTQIEMRFQRAKFPAVTLCNLNPFKKSLAKGIPGLASIIDAVETSQNRHERTARSVNTFETTAQENETLIYNNR</sequence>
<evidence type="ECO:0000256" key="8">
    <source>
        <dbReference type="ARBA" id="ARBA00023065"/>
    </source>
</evidence>
<dbReference type="GO" id="GO:0015280">
    <property type="term" value="F:ligand-gated sodium channel activity"/>
    <property type="evidence" value="ECO:0007669"/>
    <property type="project" value="TreeGrafter"/>
</dbReference>
<dbReference type="PRINTS" id="PR01078">
    <property type="entry name" value="AMINACHANNEL"/>
</dbReference>
<accession>A0A915L5P7</accession>
<feature type="transmembrane region" description="Helical" evidence="14">
    <location>
        <begin position="34"/>
        <end position="54"/>
    </location>
</feature>
<keyword evidence="11 13" id="KW-0739">Sodium transport</keyword>
<evidence type="ECO:0000256" key="9">
    <source>
        <dbReference type="ARBA" id="ARBA00023136"/>
    </source>
</evidence>
<keyword evidence="7" id="KW-0915">Sodium</keyword>
<keyword evidence="5 13" id="KW-0812">Transmembrane</keyword>
<dbReference type="Pfam" id="PF00858">
    <property type="entry name" value="ASC"/>
    <property type="match status" value="1"/>
</dbReference>
<dbReference type="OMA" id="DTRWIRF"/>
<keyword evidence="4 13" id="KW-0894">Sodium channel</keyword>
<dbReference type="Proteomes" id="UP000887565">
    <property type="component" value="Unplaced"/>
</dbReference>
<dbReference type="WBParaSite" id="nRc.2.0.1.t45105-RA">
    <property type="protein sequence ID" value="nRc.2.0.1.t45105-RA"/>
    <property type="gene ID" value="nRc.2.0.1.g45105"/>
</dbReference>
<comment type="subcellular location">
    <subcellularLocation>
        <location evidence="1">Membrane</location>
        <topology evidence="1">Multi-pass membrane protein</topology>
    </subcellularLocation>
</comment>
<keyword evidence="15" id="KW-1185">Reference proteome</keyword>
<keyword evidence="12 13" id="KW-0407">Ion channel</keyword>
<evidence type="ECO:0000256" key="4">
    <source>
        <dbReference type="ARBA" id="ARBA00022461"/>
    </source>
</evidence>
<dbReference type="InterPro" id="IPR001873">
    <property type="entry name" value="ENaC"/>
</dbReference>
<keyword evidence="6 14" id="KW-1133">Transmembrane helix</keyword>
<keyword evidence="3 13" id="KW-0813">Transport</keyword>
<dbReference type="AlphaFoldDB" id="A0A915L5P7"/>
<evidence type="ECO:0000256" key="11">
    <source>
        <dbReference type="ARBA" id="ARBA00023201"/>
    </source>
</evidence>
<dbReference type="GO" id="GO:0005886">
    <property type="term" value="C:plasma membrane"/>
    <property type="evidence" value="ECO:0007669"/>
    <property type="project" value="TreeGrafter"/>
</dbReference>
<dbReference type="PANTHER" id="PTHR11690">
    <property type="entry name" value="AMILORIDE-SENSITIVE SODIUM CHANNEL-RELATED"/>
    <property type="match status" value="1"/>
</dbReference>
<evidence type="ECO:0000256" key="7">
    <source>
        <dbReference type="ARBA" id="ARBA00023053"/>
    </source>
</evidence>
<evidence type="ECO:0000256" key="12">
    <source>
        <dbReference type="ARBA" id="ARBA00023303"/>
    </source>
</evidence>
<evidence type="ECO:0000313" key="15">
    <source>
        <dbReference type="Proteomes" id="UP000887565"/>
    </source>
</evidence>
<protein>
    <submittedName>
        <fullName evidence="16">Uncharacterized protein</fullName>
    </submittedName>
</protein>
<organism evidence="15 16">
    <name type="scientific">Romanomermis culicivorax</name>
    <name type="common">Nematode worm</name>
    <dbReference type="NCBI Taxonomy" id="13658"/>
    <lineage>
        <taxon>Eukaryota</taxon>
        <taxon>Metazoa</taxon>
        <taxon>Ecdysozoa</taxon>
        <taxon>Nematoda</taxon>
        <taxon>Enoplea</taxon>
        <taxon>Dorylaimia</taxon>
        <taxon>Mermithida</taxon>
        <taxon>Mermithoidea</taxon>
        <taxon>Mermithidae</taxon>
        <taxon>Romanomermis</taxon>
    </lineage>
</organism>
<evidence type="ECO:0000256" key="10">
    <source>
        <dbReference type="ARBA" id="ARBA00023180"/>
    </source>
</evidence>
<evidence type="ECO:0000256" key="2">
    <source>
        <dbReference type="ARBA" id="ARBA00007193"/>
    </source>
</evidence>
<evidence type="ECO:0000256" key="5">
    <source>
        <dbReference type="ARBA" id="ARBA00022692"/>
    </source>
</evidence>
<reference evidence="16" key="1">
    <citation type="submission" date="2022-11" db="UniProtKB">
        <authorList>
            <consortium name="WormBaseParasite"/>
        </authorList>
    </citation>
    <scope>IDENTIFICATION</scope>
</reference>
<evidence type="ECO:0000256" key="1">
    <source>
        <dbReference type="ARBA" id="ARBA00004141"/>
    </source>
</evidence>
<keyword evidence="8 13" id="KW-0406">Ion transport</keyword>
<keyword evidence="10" id="KW-0325">Glycoprotein</keyword>
<name>A0A915L5P7_ROMCU</name>
<dbReference type="PANTHER" id="PTHR11690:SF248">
    <property type="entry name" value="PICKPOCKET 17, ISOFORM A"/>
    <property type="match status" value="1"/>
</dbReference>
<evidence type="ECO:0000256" key="14">
    <source>
        <dbReference type="SAM" id="Phobius"/>
    </source>
</evidence>